<evidence type="ECO:0000313" key="2">
    <source>
        <dbReference type="Proteomes" id="UP000062912"/>
    </source>
</evidence>
<name>A0A132EM97_9BURK</name>
<dbReference type="Proteomes" id="UP000062912">
    <property type="component" value="Unassembled WGS sequence"/>
</dbReference>
<gene>
    <name evidence="1" type="ORF">WT56_02810</name>
</gene>
<dbReference type="AlphaFoldDB" id="A0A132EM97"/>
<proteinExistence type="predicted"/>
<sequence length="75" mass="7622">MVSIAGAALAVAWVVTGAPTSLLPVFGENGRAVVAPAPAAQLGPILSEVVLRAAVAPRRADRHWRLAVDASPFPA</sequence>
<evidence type="ECO:0000313" key="1">
    <source>
        <dbReference type="EMBL" id="KWF37645.1"/>
    </source>
</evidence>
<dbReference type="RefSeq" id="WP_060236798.1">
    <property type="nucleotide sequence ID" value="NZ_LPJR01000001.1"/>
</dbReference>
<reference evidence="1 2" key="1">
    <citation type="submission" date="2015-11" db="EMBL/GenBank/DDBJ databases">
        <title>Expanding the genomic diversity of Burkholderia species for the development of highly accurate diagnostics.</title>
        <authorList>
            <person name="Sahl J."/>
            <person name="Keim P."/>
            <person name="Wagner D."/>
        </authorList>
    </citation>
    <scope>NUCLEOTIDE SEQUENCE [LARGE SCALE GENOMIC DNA]</scope>
    <source>
        <strain evidence="1 2">MSMB368WGS</strain>
    </source>
</reference>
<protein>
    <submittedName>
        <fullName evidence="1">Uncharacterized protein</fullName>
    </submittedName>
</protein>
<comment type="caution">
    <text evidence="1">The sequence shown here is derived from an EMBL/GenBank/DDBJ whole genome shotgun (WGS) entry which is preliminary data.</text>
</comment>
<accession>A0A132EM97</accession>
<dbReference type="EMBL" id="LPJR01000001">
    <property type="protein sequence ID" value="KWF37645.1"/>
    <property type="molecule type" value="Genomic_DNA"/>
</dbReference>
<organism evidence="1 2">
    <name type="scientific">Burkholderia pseudomultivorans</name>
    <dbReference type="NCBI Taxonomy" id="1207504"/>
    <lineage>
        <taxon>Bacteria</taxon>
        <taxon>Pseudomonadati</taxon>
        <taxon>Pseudomonadota</taxon>
        <taxon>Betaproteobacteria</taxon>
        <taxon>Burkholderiales</taxon>
        <taxon>Burkholderiaceae</taxon>
        <taxon>Burkholderia</taxon>
        <taxon>Burkholderia cepacia complex</taxon>
    </lineage>
</organism>